<dbReference type="SUPFAM" id="SSF56281">
    <property type="entry name" value="Metallo-hydrolase/oxidoreductase"/>
    <property type="match status" value="1"/>
</dbReference>
<proteinExistence type="inferred from homology"/>
<keyword evidence="5" id="KW-0479">Metal-binding</keyword>
<dbReference type="InterPro" id="IPR051013">
    <property type="entry name" value="MBL_superfamily_lactonases"/>
</dbReference>
<accession>A0ABY9KBX9</accession>
<dbReference type="PANTHER" id="PTHR42978:SF2">
    <property type="entry name" value="102 KBASES UNSTABLE REGION: FROM 1 TO 119443"/>
    <property type="match status" value="1"/>
</dbReference>
<gene>
    <name evidence="9" type="ORF">Q9315_23500</name>
</gene>
<comment type="catalytic activity">
    <reaction evidence="1">
        <text>an N-acyl-L-homoserine lactone + H2O = an N-acyl-L-homoserine + H(+)</text>
        <dbReference type="Rhea" id="RHEA:22576"/>
        <dbReference type="ChEBI" id="CHEBI:15377"/>
        <dbReference type="ChEBI" id="CHEBI:15378"/>
        <dbReference type="ChEBI" id="CHEBI:55474"/>
        <dbReference type="ChEBI" id="CHEBI:58921"/>
        <dbReference type="EC" id="3.1.1.81"/>
    </reaction>
</comment>
<dbReference type="SMART" id="SM00849">
    <property type="entry name" value="Lactamase_B"/>
    <property type="match status" value="1"/>
</dbReference>
<keyword evidence="9" id="KW-0614">Plasmid</keyword>
<dbReference type="RefSeq" id="WP_306161605.1">
    <property type="nucleotide sequence ID" value="NZ_CP132315.1"/>
</dbReference>
<dbReference type="EMBL" id="CP132315">
    <property type="protein sequence ID" value="WLS05131.1"/>
    <property type="molecule type" value="Genomic_DNA"/>
</dbReference>
<evidence type="ECO:0000313" key="9">
    <source>
        <dbReference type="EMBL" id="WLS05131.1"/>
    </source>
</evidence>
<keyword evidence="10" id="KW-1185">Reference proteome</keyword>
<dbReference type="InterPro" id="IPR036866">
    <property type="entry name" value="RibonucZ/Hydroxyglut_hydro"/>
</dbReference>
<dbReference type="Pfam" id="PF00753">
    <property type="entry name" value="Lactamase_B"/>
    <property type="match status" value="1"/>
</dbReference>
<protein>
    <recommendedName>
        <fullName evidence="4">quorum-quenching N-acyl-homoserine lactonase</fullName>
        <ecNumber evidence="4">3.1.1.81</ecNumber>
    </recommendedName>
</protein>
<dbReference type="EC" id="3.1.1.81" evidence="4"/>
<evidence type="ECO:0000256" key="5">
    <source>
        <dbReference type="ARBA" id="ARBA00022723"/>
    </source>
</evidence>
<evidence type="ECO:0000256" key="7">
    <source>
        <dbReference type="ARBA" id="ARBA00022833"/>
    </source>
</evidence>
<evidence type="ECO:0000259" key="8">
    <source>
        <dbReference type="SMART" id="SM00849"/>
    </source>
</evidence>
<sequence>MSPLSPRFFTTSLLPVLERLVLKGGRWRKTDLRVRVGYFHHEATGHSLIDTGYFNAGTLQGLKKSAFLEIYRALLRPSTLANDRLSIGLARFGVTTKQIQTILITHFHADHIGRLHDFPDAKIMCSRKAWTIYRSNTRIKNALAGVFDVLVPDDIDKRLAFFEDHTVVTAPGALGNGYDLLEDGSLLAIDLPGHAAGHVGFCFPRLPVPLFYATDSQWLIRAILENRAPGFPASLVGADRKALRSSMRKVEAFVKDGGEVMLCHDPNGHPYDLDAELEARS</sequence>
<evidence type="ECO:0000256" key="6">
    <source>
        <dbReference type="ARBA" id="ARBA00022801"/>
    </source>
</evidence>
<dbReference type="PANTHER" id="PTHR42978">
    <property type="entry name" value="QUORUM-QUENCHING LACTONASE YTNP-RELATED-RELATED"/>
    <property type="match status" value="1"/>
</dbReference>
<feature type="domain" description="Metallo-beta-lactamase" evidence="8">
    <location>
        <begin position="33"/>
        <end position="264"/>
    </location>
</feature>
<dbReference type="Proteomes" id="UP001225788">
    <property type="component" value="Plasmid unnamed1"/>
</dbReference>
<comment type="similarity">
    <text evidence="3">Belongs to the metallo-beta-lactamase superfamily.</text>
</comment>
<evidence type="ECO:0000256" key="1">
    <source>
        <dbReference type="ARBA" id="ARBA00000450"/>
    </source>
</evidence>
<geneLocation type="plasmid" evidence="9 10">
    <name>unnamed1</name>
</geneLocation>
<keyword evidence="6" id="KW-0378">Hydrolase</keyword>
<evidence type="ECO:0000256" key="2">
    <source>
        <dbReference type="ARBA" id="ARBA00001947"/>
    </source>
</evidence>
<evidence type="ECO:0000313" key="10">
    <source>
        <dbReference type="Proteomes" id="UP001225788"/>
    </source>
</evidence>
<keyword evidence="7" id="KW-0862">Zinc</keyword>
<name>A0ABY9KBX9_9HYPH</name>
<comment type="cofactor">
    <cofactor evidence="2">
        <name>Zn(2+)</name>
        <dbReference type="ChEBI" id="CHEBI:29105"/>
    </cofactor>
</comment>
<evidence type="ECO:0000256" key="4">
    <source>
        <dbReference type="ARBA" id="ARBA00013131"/>
    </source>
</evidence>
<dbReference type="Gene3D" id="3.60.15.10">
    <property type="entry name" value="Ribonuclease Z/Hydroxyacylglutathione hydrolase-like"/>
    <property type="match status" value="1"/>
</dbReference>
<evidence type="ECO:0000256" key="3">
    <source>
        <dbReference type="ARBA" id="ARBA00007749"/>
    </source>
</evidence>
<reference evidence="9 10" key="1">
    <citation type="submission" date="2023-08" db="EMBL/GenBank/DDBJ databases">
        <title>Pathogen: clinical or host-associated sample.</title>
        <authorList>
            <person name="Hergert J."/>
            <person name="Casey R."/>
            <person name="Wagner J."/>
            <person name="Young E.L."/>
            <person name="Oakeson K.F."/>
        </authorList>
    </citation>
    <scope>NUCLEOTIDE SEQUENCE [LARGE SCALE GENOMIC DNA]</scope>
    <source>
        <strain evidence="9 10">UPHL-collab-2</strain>
        <plasmid evidence="9 10">unnamed1</plasmid>
    </source>
</reference>
<dbReference type="InterPro" id="IPR001279">
    <property type="entry name" value="Metallo-B-lactamas"/>
</dbReference>
<organism evidence="9 10">
    <name type="scientific">Shinella oryzae</name>
    <dbReference type="NCBI Taxonomy" id="2871820"/>
    <lineage>
        <taxon>Bacteria</taxon>
        <taxon>Pseudomonadati</taxon>
        <taxon>Pseudomonadota</taxon>
        <taxon>Alphaproteobacteria</taxon>
        <taxon>Hyphomicrobiales</taxon>
        <taxon>Rhizobiaceae</taxon>
        <taxon>Shinella</taxon>
    </lineage>
</organism>